<comment type="caution">
    <text evidence="1">The sequence shown here is derived from an EMBL/GenBank/DDBJ whole genome shotgun (WGS) entry which is preliminary data.</text>
</comment>
<dbReference type="AlphaFoldDB" id="A0AA35R5V2"/>
<dbReference type="EMBL" id="CASHTH010000602">
    <property type="protein sequence ID" value="CAI8005353.1"/>
    <property type="molecule type" value="Genomic_DNA"/>
</dbReference>
<evidence type="ECO:0000313" key="2">
    <source>
        <dbReference type="Proteomes" id="UP001174909"/>
    </source>
</evidence>
<proteinExistence type="predicted"/>
<reference evidence="1" key="1">
    <citation type="submission" date="2023-03" db="EMBL/GenBank/DDBJ databases">
        <authorList>
            <person name="Steffen K."/>
            <person name="Cardenas P."/>
        </authorList>
    </citation>
    <scope>NUCLEOTIDE SEQUENCE</scope>
</reference>
<sequence>MIYNFVIPVTRYHQLNIIRSIFICIDYR</sequence>
<evidence type="ECO:0000313" key="1">
    <source>
        <dbReference type="EMBL" id="CAI8005353.1"/>
    </source>
</evidence>
<name>A0AA35R5V2_GEOBA</name>
<protein>
    <submittedName>
        <fullName evidence="1">Uncharacterized protein</fullName>
    </submittedName>
</protein>
<dbReference type="Proteomes" id="UP001174909">
    <property type="component" value="Unassembled WGS sequence"/>
</dbReference>
<organism evidence="1 2">
    <name type="scientific">Geodia barretti</name>
    <name type="common">Barrett's horny sponge</name>
    <dbReference type="NCBI Taxonomy" id="519541"/>
    <lineage>
        <taxon>Eukaryota</taxon>
        <taxon>Metazoa</taxon>
        <taxon>Porifera</taxon>
        <taxon>Demospongiae</taxon>
        <taxon>Heteroscleromorpha</taxon>
        <taxon>Tetractinellida</taxon>
        <taxon>Astrophorina</taxon>
        <taxon>Geodiidae</taxon>
        <taxon>Geodia</taxon>
    </lineage>
</organism>
<keyword evidence="2" id="KW-1185">Reference proteome</keyword>
<gene>
    <name evidence="1" type="ORF">GBAR_LOCUS4179</name>
</gene>
<accession>A0AA35R5V2</accession>